<dbReference type="RefSeq" id="WP_164532855.1">
    <property type="nucleotide sequence ID" value="NZ_JAALFG010000001.1"/>
</dbReference>
<dbReference type="EMBL" id="JAALFG010000001">
    <property type="protein sequence ID" value="NGP16604.1"/>
    <property type="molecule type" value="Genomic_DNA"/>
</dbReference>
<dbReference type="Proteomes" id="UP000474802">
    <property type="component" value="Unassembled WGS sequence"/>
</dbReference>
<reference evidence="1 2" key="1">
    <citation type="submission" date="2020-02" db="EMBL/GenBank/DDBJ databases">
        <authorList>
            <person name="Khan S.A."/>
            <person name="Jeon C.O."/>
            <person name="Chun B.H."/>
        </authorList>
    </citation>
    <scope>NUCLEOTIDE SEQUENCE [LARGE SCALE GENOMIC DNA]</scope>
    <source>
        <strain evidence="1 2">H239</strain>
    </source>
</reference>
<dbReference type="AlphaFoldDB" id="A0A6M1SID6"/>
<comment type="caution">
    <text evidence="1">The sequence shown here is derived from an EMBL/GenBank/DDBJ whole genome shotgun (WGS) entry which is preliminary data.</text>
</comment>
<accession>A0A6M1SID6</accession>
<keyword evidence="2" id="KW-1185">Reference proteome</keyword>
<organism evidence="1 2">
    <name type="scientific">Devosia aurantiaca</name>
    <dbReference type="NCBI Taxonomy" id="2714858"/>
    <lineage>
        <taxon>Bacteria</taxon>
        <taxon>Pseudomonadati</taxon>
        <taxon>Pseudomonadota</taxon>
        <taxon>Alphaproteobacteria</taxon>
        <taxon>Hyphomicrobiales</taxon>
        <taxon>Devosiaceae</taxon>
        <taxon>Devosia</taxon>
    </lineage>
</organism>
<sequence>MTETSDRLWLTQPSGVFKGAGIPILVTGPIGWSGRPYSLNLAAPTKPGRPPMLQLNAAYPPVGTLASLPLTPTLFEYLMRVSDGALPMSFSNQCFQDVRNFQIRCVGQILDREDGDTSNFKAVDTDDEFLAERSIGALEGNF</sequence>
<gene>
    <name evidence="1" type="ORF">G5575_01905</name>
</gene>
<proteinExistence type="predicted"/>
<name>A0A6M1SID6_9HYPH</name>
<protein>
    <submittedName>
        <fullName evidence="1">Uncharacterized protein</fullName>
    </submittedName>
</protein>
<reference evidence="1 2" key="2">
    <citation type="submission" date="2020-03" db="EMBL/GenBank/DDBJ databases">
        <title>Devosia chinhatensis sp. nov., isolated from a hexachlorocyclohexane (HCH) dump site in India.</title>
        <authorList>
            <person name="Kumar M."/>
            <person name="Lal R."/>
        </authorList>
    </citation>
    <scope>NUCLEOTIDE SEQUENCE [LARGE SCALE GENOMIC DNA]</scope>
    <source>
        <strain evidence="1 2">H239</strain>
    </source>
</reference>
<evidence type="ECO:0000313" key="1">
    <source>
        <dbReference type="EMBL" id="NGP16604.1"/>
    </source>
</evidence>
<evidence type="ECO:0000313" key="2">
    <source>
        <dbReference type="Proteomes" id="UP000474802"/>
    </source>
</evidence>